<name>A0AAW1MWU2_POPJA</name>
<organism evidence="2 3">
    <name type="scientific">Popillia japonica</name>
    <name type="common">Japanese beetle</name>
    <dbReference type="NCBI Taxonomy" id="7064"/>
    <lineage>
        <taxon>Eukaryota</taxon>
        <taxon>Metazoa</taxon>
        <taxon>Ecdysozoa</taxon>
        <taxon>Arthropoda</taxon>
        <taxon>Hexapoda</taxon>
        <taxon>Insecta</taxon>
        <taxon>Pterygota</taxon>
        <taxon>Neoptera</taxon>
        <taxon>Endopterygota</taxon>
        <taxon>Coleoptera</taxon>
        <taxon>Polyphaga</taxon>
        <taxon>Scarabaeiformia</taxon>
        <taxon>Scarabaeidae</taxon>
        <taxon>Rutelinae</taxon>
        <taxon>Popillia</taxon>
    </lineage>
</organism>
<comment type="caution">
    <text evidence="2">The sequence shown here is derived from an EMBL/GenBank/DDBJ whole genome shotgun (WGS) entry which is preliminary data.</text>
</comment>
<proteinExistence type="predicted"/>
<evidence type="ECO:0000256" key="1">
    <source>
        <dbReference type="SAM" id="MobiDB-lite"/>
    </source>
</evidence>
<evidence type="ECO:0000313" key="2">
    <source>
        <dbReference type="EMBL" id="KAK9752414.1"/>
    </source>
</evidence>
<accession>A0AAW1MWU2</accession>
<dbReference type="Proteomes" id="UP001458880">
    <property type="component" value="Unassembled WGS sequence"/>
</dbReference>
<sequence>MIQEIVIWIKITLRTAKYRRGYNQKNNYRSTDNKDVDSKTRQERQLSNPIPTVPGSFTKYVFNFEELYPLDEFSLVEVILISFRKEVLEVTDVLLKLVGFFLEELIRELQKQTFKDI</sequence>
<gene>
    <name evidence="2" type="ORF">QE152_g4196</name>
</gene>
<feature type="compositionally biased region" description="Basic and acidic residues" evidence="1">
    <location>
        <begin position="31"/>
        <end position="44"/>
    </location>
</feature>
<feature type="region of interest" description="Disordered" evidence="1">
    <location>
        <begin position="24"/>
        <end position="48"/>
    </location>
</feature>
<evidence type="ECO:0000313" key="3">
    <source>
        <dbReference type="Proteomes" id="UP001458880"/>
    </source>
</evidence>
<keyword evidence="3" id="KW-1185">Reference proteome</keyword>
<dbReference type="EMBL" id="JASPKY010000020">
    <property type="protein sequence ID" value="KAK9752414.1"/>
    <property type="molecule type" value="Genomic_DNA"/>
</dbReference>
<reference evidence="2 3" key="1">
    <citation type="journal article" date="2024" name="BMC Genomics">
        <title>De novo assembly and annotation of Popillia japonica's genome with initial clues to its potential as an invasive pest.</title>
        <authorList>
            <person name="Cucini C."/>
            <person name="Boschi S."/>
            <person name="Funari R."/>
            <person name="Cardaioli E."/>
            <person name="Iannotti N."/>
            <person name="Marturano G."/>
            <person name="Paoli F."/>
            <person name="Bruttini M."/>
            <person name="Carapelli A."/>
            <person name="Frati F."/>
            <person name="Nardi F."/>
        </authorList>
    </citation>
    <scope>NUCLEOTIDE SEQUENCE [LARGE SCALE GENOMIC DNA]</scope>
    <source>
        <strain evidence="2">DMR45628</strain>
    </source>
</reference>
<dbReference type="AlphaFoldDB" id="A0AAW1MWU2"/>
<protein>
    <submittedName>
        <fullName evidence="2">Uncharacterized protein</fullName>
    </submittedName>
</protein>